<dbReference type="SMART" id="SM00020">
    <property type="entry name" value="Tryp_SPc"/>
    <property type="match status" value="1"/>
</dbReference>
<evidence type="ECO:0000256" key="1">
    <source>
        <dbReference type="ARBA" id="ARBA00023157"/>
    </source>
</evidence>
<organism evidence="4 5">
    <name type="scientific">Trichogramma kaykai</name>
    <dbReference type="NCBI Taxonomy" id="54128"/>
    <lineage>
        <taxon>Eukaryota</taxon>
        <taxon>Metazoa</taxon>
        <taxon>Ecdysozoa</taxon>
        <taxon>Arthropoda</taxon>
        <taxon>Hexapoda</taxon>
        <taxon>Insecta</taxon>
        <taxon>Pterygota</taxon>
        <taxon>Neoptera</taxon>
        <taxon>Endopterygota</taxon>
        <taxon>Hymenoptera</taxon>
        <taxon>Apocrita</taxon>
        <taxon>Proctotrupomorpha</taxon>
        <taxon>Chalcidoidea</taxon>
        <taxon>Trichogrammatidae</taxon>
        <taxon>Trichogramma</taxon>
    </lineage>
</organism>
<comment type="similarity">
    <text evidence="2">Belongs to the peptidase S1 family. CLIP subfamily.</text>
</comment>
<dbReference type="AlphaFoldDB" id="A0ABD2WXB0"/>
<accession>A0ABD2WXB0</accession>
<dbReference type="EMBL" id="JBJJXI010000067">
    <property type="protein sequence ID" value="KAL3397151.1"/>
    <property type="molecule type" value="Genomic_DNA"/>
</dbReference>
<evidence type="ECO:0000256" key="2">
    <source>
        <dbReference type="ARBA" id="ARBA00024195"/>
    </source>
</evidence>
<keyword evidence="5" id="KW-1185">Reference proteome</keyword>
<dbReference type="InterPro" id="IPR009003">
    <property type="entry name" value="Peptidase_S1_PA"/>
</dbReference>
<dbReference type="Pfam" id="PF00089">
    <property type="entry name" value="Trypsin"/>
    <property type="match status" value="1"/>
</dbReference>
<dbReference type="PRINTS" id="PR00722">
    <property type="entry name" value="CHYMOTRYPSIN"/>
</dbReference>
<dbReference type="SUPFAM" id="SSF50494">
    <property type="entry name" value="Trypsin-like serine proteases"/>
    <property type="match status" value="1"/>
</dbReference>
<sequence length="300" mass="33249">MKPWVLLFGLYLFDTIENSIGIINGRRSFHLFAVSLQYITKKGCSRHYCGGSILDDRHILTAVTCLSRDNRTIQDRPITVVAGTDNLANRSEGAIDREVETIFVIKGSKLSDDNVAILRLKRPLPLRKYYLEAVPLPPAGNSSFEYGTGVLMQGFGVYQQFHNEVGQLVSGPMGPFLKKAHGIVKDRDVSKCPDGRICVTSVGFANENVLEGICDGDEGGPLVKNYHHILIGIATSERNPICGIYQRFVEVAPYLGFIENVTSGGIDDTISSQKAKQEDLEGLFNDYPHCIQDVENHWTE</sequence>
<comment type="caution">
    <text evidence="4">The sequence shown here is derived from an EMBL/GenBank/DDBJ whole genome shotgun (WGS) entry which is preliminary data.</text>
</comment>
<evidence type="ECO:0000313" key="4">
    <source>
        <dbReference type="EMBL" id="KAL3397151.1"/>
    </source>
</evidence>
<gene>
    <name evidence="4" type="ORF">TKK_009175</name>
</gene>
<dbReference type="InterPro" id="IPR001254">
    <property type="entry name" value="Trypsin_dom"/>
</dbReference>
<reference evidence="4 5" key="1">
    <citation type="journal article" date="2024" name="bioRxiv">
        <title>A reference genome for Trichogramma kaykai: A tiny desert-dwelling parasitoid wasp with competing sex-ratio distorters.</title>
        <authorList>
            <person name="Culotta J."/>
            <person name="Lindsey A.R."/>
        </authorList>
    </citation>
    <scope>NUCLEOTIDE SEQUENCE [LARGE SCALE GENOMIC DNA]</scope>
    <source>
        <strain evidence="4 5">KSX58</strain>
    </source>
</reference>
<evidence type="ECO:0000313" key="5">
    <source>
        <dbReference type="Proteomes" id="UP001627154"/>
    </source>
</evidence>
<protein>
    <recommendedName>
        <fullName evidence="3">Peptidase S1 domain-containing protein</fullName>
    </recommendedName>
</protein>
<feature type="domain" description="Peptidase S1" evidence="3">
    <location>
        <begin position="22"/>
        <end position="263"/>
    </location>
</feature>
<dbReference type="InterPro" id="IPR001314">
    <property type="entry name" value="Peptidase_S1A"/>
</dbReference>
<evidence type="ECO:0000259" key="3">
    <source>
        <dbReference type="PROSITE" id="PS50240"/>
    </source>
</evidence>
<dbReference type="PANTHER" id="PTHR24256">
    <property type="entry name" value="TRYPTASE-RELATED"/>
    <property type="match status" value="1"/>
</dbReference>
<proteinExistence type="inferred from homology"/>
<dbReference type="Gene3D" id="2.40.10.10">
    <property type="entry name" value="Trypsin-like serine proteases"/>
    <property type="match status" value="1"/>
</dbReference>
<dbReference type="InterPro" id="IPR043504">
    <property type="entry name" value="Peptidase_S1_PA_chymotrypsin"/>
</dbReference>
<name>A0ABD2WXB0_9HYME</name>
<dbReference type="PROSITE" id="PS50240">
    <property type="entry name" value="TRYPSIN_DOM"/>
    <property type="match status" value="1"/>
</dbReference>
<dbReference type="Proteomes" id="UP001627154">
    <property type="component" value="Unassembled WGS sequence"/>
</dbReference>
<dbReference type="InterPro" id="IPR051487">
    <property type="entry name" value="Ser/Thr_Proteases_Immune/Dev"/>
</dbReference>
<keyword evidence="1" id="KW-1015">Disulfide bond</keyword>